<protein>
    <submittedName>
        <fullName evidence="4">Hsp20 family protein</fullName>
    </submittedName>
</protein>
<dbReference type="RefSeq" id="WP_155452979.1">
    <property type="nucleotide sequence ID" value="NZ_WNKX01000003.1"/>
</dbReference>
<accession>A0A6L6QC28</accession>
<comment type="caution">
    <text evidence="4">The sequence shown here is derived from an EMBL/GenBank/DDBJ whole genome shotgun (WGS) entry which is preliminary data.</text>
</comment>
<dbReference type="InterPro" id="IPR002068">
    <property type="entry name" value="A-crystallin/Hsp20_dom"/>
</dbReference>
<evidence type="ECO:0000313" key="5">
    <source>
        <dbReference type="Proteomes" id="UP000472320"/>
    </source>
</evidence>
<evidence type="ECO:0000313" key="4">
    <source>
        <dbReference type="EMBL" id="MTW10032.1"/>
    </source>
</evidence>
<dbReference type="Gene3D" id="2.60.40.790">
    <property type="match status" value="1"/>
</dbReference>
<evidence type="ECO:0000256" key="2">
    <source>
        <dbReference type="RuleBase" id="RU003616"/>
    </source>
</evidence>
<comment type="similarity">
    <text evidence="1 2">Belongs to the small heat shock protein (HSP20) family.</text>
</comment>
<dbReference type="InterPro" id="IPR031107">
    <property type="entry name" value="Small_HSP"/>
</dbReference>
<dbReference type="PANTHER" id="PTHR11527">
    <property type="entry name" value="HEAT-SHOCK PROTEIN 20 FAMILY MEMBER"/>
    <property type="match status" value="1"/>
</dbReference>
<reference evidence="4 5" key="1">
    <citation type="submission" date="2019-11" db="EMBL/GenBank/DDBJ databases">
        <title>Type strains purchased from KCTC, JCM and DSMZ.</title>
        <authorList>
            <person name="Lu H."/>
        </authorList>
    </citation>
    <scope>NUCLEOTIDE SEQUENCE [LARGE SCALE GENOMIC DNA]</scope>
    <source>
        <strain evidence="4 5">JCM 31587</strain>
    </source>
</reference>
<name>A0A6L6QC28_9BURK</name>
<proteinExistence type="inferred from homology"/>
<dbReference type="SUPFAM" id="SSF49764">
    <property type="entry name" value="HSP20-like chaperones"/>
    <property type="match status" value="1"/>
</dbReference>
<dbReference type="CDD" id="cd06464">
    <property type="entry name" value="ACD_sHsps-like"/>
    <property type="match status" value="1"/>
</dbReference>
<evidence type="ECO:0000256" key="1">
    <source>
        <dbReference type="PROSITE-ProRule" id="PRU00285"/>
    </source>
</evidence>
<gene>
    <name evidence="4" type="ORF">GM658_05410</name>
</gene>
<sequence>MANHLTRFDPFSDIARLEPFHNLEEWMRDFSLRPALRDWNVEPRIKMDVEEGDKAYTVKAEIPGVKKEDIHVNVEGNEVTISAELKRESEQKEGKSLRSERYYGQQTRSFTLSSDIDDATVEAKYTDGVLVLTLPKKPGKSSKQVAIN</sequence>
<organism evidence="4 5">
    <name type="scientific">Massilia eburnea</name>
    <dbReference type="NCBI Taxonomy" id="1776165"/>
    <lineage>
        <taxon>Bacteria</taxon>
        <taxon>Pseudomonadati</taxon>
        <taxon>Pseudomonadota</taxon>
        <taxon>Betaproteobacteria</taxon>
        <taxon>Burkholderiales</taxon>
        <taxon>Oxalobacteraceae</taxon>
        <taxon>Telluria group</taxon>
        <taxon>Massilia</taxon>
    </lineage>
</organism>
<evidence type="ECO:0000259" key="3">
    <source>
        <dbReference type="PROSITE" id="PS01031"/>
    </source>
</evidence>
<dbReference type="AlphaFoldDB" id="A0A6L6QC28"/>
<dbReference type="OrthoDB" id="9808910at2"/>
<dbReference type="Proteomes" id="UP000472320">
    <property type="component" value="Unassembled WGS sequence"/>
</dbReference>
<dbReference type="PROSITE" id="PS01031">
    <property type="entry name" value="SHSP"/>
    <property type="match status" value="1"/>
</dbReference>
<dbReference type="EMBL" id="WNKX01000003">
    <property type="protein sequence ID" value="MTW10032.1"/>
    <property type="molecule type" value="Genomic_DNA"/>
</dbReference>
<dbReference type="InterPro" id="IPR008978">
    <property type="entry name" value="HSP20-like_chaperone"/>
</dbReference>
<dbReference type="Pfam" id="PF00011">
    <property type="entry name" value="HSP20"/>
    <property type="match status" value="1"/>
</dbReference>
<keyword evidence="5" id="KW-1185">Reference proteome</keyword>
<feature type="domain" description="SHSP" evidence="3">
    <location>
        <begin position="36"/>
        <end position="148"/>
    </location>
</feature>